<dbReference type="Proteomes" id="UP000059680">
    <property type="component" value="Chromosome 11"/>
</dbReference>
<protein>
    <submittedName>
        <fullName evidence="2">Os11g0198250 protein</fullName>
    </submittedName>
</protein>
<keyword evidence="3" id="KW-1185">Reference proteome</keyword>
<accession>A0A0P0Y062</accession>
<dbReference type="Gramene" id="Os11t0198250-00">
    <property type="protein sequence ID" value="Os11t0198250-00"/>
    <property type="gene ID" value="Os11g0198250"/>
</dbReference>
<feature type="compositionally biased region" description="Low complexity" evidence="1">
    <location>
        <begin position="146"/>
        <end position="159"/>
    </location>
</feature>
<dbReference type="EMBL" id="AP014967">
    <property type="protein sequence ID" value="BAT13060.1"/>
    <property type="molecule type" value="Genomic_DNA"/>
</dbReference>
<organism evidence="2 3">
    <name type="scientific">Oryza sativa subsp. japonica</name>
    <name type="common">Rice</name>
    <dbReference type="NCBI Taxonomy" id="39947"/>
    <lineage>
        <taxon>Eukaryota</taxon>
        <taxon>Viridiplantae</taxon>
        <taxon>Streptophyta</taxon>
        <taxon>Embryophyta</taxon>
        <taxon>Tracheophyta</taxon>
        <taxon>Spermatophyta</taxon>
        <taxon>Magnoliopsida</taxon>
        <taxon>Liliopsida</taxon>
        <taxon>Poales</taxon>
        <taxon>Poaceae</taxon>
        <taxon>BOP clade</taxon>
        <taxon>Oryzoideae</taxon>
        <taxon>Oryzeae</taxon>
        <taxon>Oryzinae</taxon>
        <taxon>Oryza</taxon>
        <taxon>Oryza sativa</taxon>
    </lineage>
</organism>
<evidence type="ECO:0000313" key="3">
    <source>
        <dbReference type="Proteomes" id="UP000059680"/>
    </source>
</evidence>
<reference evidence="2 3" key="2">
    <citation type="journal article" date="2013" name="Plant Cell Physiol.">
        <title>Rice Annotation Project Database (RAP-DB): an integrative and interactive database for rice genomics.</title>
        <authorList>
            <person name="Sakai H."/>
            <person name="Lee S.S."/>
            <person name="Tanaka T."/>
            <person name="Numa H."/>
            <person name="Kim J."/>
            <person name="Kawahara Y."/>
            <person name="Wakimoto H."/>
            <person name="Yang C.C."/>
            <person name="Iwamoto M."/>
            <person name="Abe T."/>
            <person name="Yamada Y."/>
            <person name="Muto A."/>
            <person name="Inokuchi H."/>
            <person name="Ikemura T."/>
            <person name="Matsumoto T."/>
            <person name="Sasaki T."/>
            <person name="Itoh T."/>
        </authorList>
    </citation>
    <scope>NUCLEOTIDE SEQUENCE [LARGE SCALE GENOMIC DNA]</scope>
    <source>
        <strain evidence="3">cv. Nipponbare</strain>
    </source>
</reference>
<dbReference type="AlphaFoldDB" id="A0A0P0Y062"/>
<proteinExistence type="predicted"/>
<reference evidence="2 3" key="3">
    <citation type="journal article" date="2013" name="Rice">
        <title>Improvement of the Oryza sativa Nipponbare reference genome using next generation sequence and optical map data.</title>
        <authorList>
            <person name="Kawahara Y."/>
            <person name="de la Bastide M."/>
            <person name="Hamilton J.P."/>
            <person name="Kanamori H."/>
            <person name="McCombie W.R."/>
            <person name="Ouyang S."/>
            <person name="Schwartz D.C."/>
            <person name="Tanaka T."/>
            <person name="Wu J."/>
            <person name="Zhou S."/>
            <person name="Childs K.L."/>
            <person name="Davidson R.M."/>
            <person name="Lin H."/>
            <person name="Quesada-Ocampo L."/>
            <person name="Vaillancourt B."/>
            <person name="Sakai H."/>
            <person name="Lee S.S."/>
            <person name="Kim J."/>
            <person name="Numa H."/>
            <person name="Itoh T."/>
            <person name="Buell C.R."/>
            <person name="Matsumoto T."/>
        </authorList>
    </citation>
    <scope>NUCLEOTIDE SEQUENCE [LARGE SCALE GENOMIC DNA]</scope>
    <source>
        <strain evidence="3">cv. Nipponbare</strain>
    </source>
</reference>
<reference evidence="3" key="1">
    <citation type="journal article" date="2005" name="Nature">
        <title>The map-based sequence of the rice genome.</title>
        <authorList>
            <consortium name="International rice genome sequencing project (IRGSP)"/>
            <person name="Matsumoto T."/>
            <person name="Wu J."/>
            <person name="Kanamori H."/>
            <person name="Katayose Y."/>
            <person name="Fujisawa M."/>
            <person name="Namiki N."/>
            <person name="Mizuno H."/>
            <person name="Yamamoto K."/>
            <person name="Antonio B.A."/>
            <person name="Baba T."/>
            <person name="Sakata K."/>
            <person name="Nagamura Y."/>
            <person name="Aoki H."/>
            <person name="Arikawa K."/>
            <person name="Arita K."/>
            <person name="Bito T."/>
            <person name="Chiden Y."/>
            <person name="Fujitsuka N."/>
            <person name="Fukunaka R."/>
            <person name="Hamada M."/>
            <person name="Harada C."/>
            <person name="Hayashi A."/>
            <person name="Hijishita S."/>
            <person name="Honda M."/>
            <person name="Hosokawa S."/>
            <person name="Ichikawa Y."/>
            <person name="Idonuma A."/>
            <person name="Iijima M."/>
            <person name="Ikeda M."/>
            <person name="Ikeno M."/>
            <person name="Ito K."/>
            <person name="Ito S."/>
            <person name="Ito T."/>
            <person name="Ito Y."/>
            <person name="Ito Y."/>
            <person name="Iwabuchi A."/>
            <person name="Kamiya K."/>
            <person name="Karasawa W."/>
            <person name="Kurita K."/>
            <person name="Katagiri S."/>
            <person name="Kikuta A."/>
            <person name="Kobayashi H."/>
            <person name="Kobayashi N."/>
            <person name="Machita K."/>
            <person name="Maehara T."/>
            <person name="Masukawa M."/>
            <person name="Mizubayashi T."/>
            <person name="Mukai Y."/>
            <person name="Nagasaki H."/>
            <person name="Nagata Y."/>
            <person name="Naito S."/>
            <person name="Nakashima M."/>
            <person name="Nakama Y."/>
            <person name="Nakamichi Y."/>
            <person name="Nakamura M."/>
            <person name="Meguro A."/>
            <person name="Negishi M."/>
            <person name="Ohta I."/>
            <person name="Ohta T."/>
            <person name="Okamoto M."/>
            <person name="Ono N."/>
            <person name="Saji S."/>
            <person name="Sakaguchi M."/>
            <person name="Sakai K."/>
            <person name="Shibata M."/>
            <person name="Shimokawa T."/>
            <person name="Song J."/>
            <person name="Takazaki Y."/>
            <person name="Terasawa K."/>
            <person name="Tsugane M."/>
            <person name="Tsuji K."/>
            <person name="Ueda S."/>
            <person name="Waki K."/>
            <person name="Yamagata H."/>
            <person name="Yamamoto M."/>
            <person name="Yamamoto S."/>
            <person name="Yamane H."/>
            <person name="Yoshiki S."/>
            <person name="Yoshihara R."/>
            <person name="Yukawa K."/>
            <person name="Zhong H."/>
            <person name="Yano M."/>
            <person name="Yuan Q."/>
            <person name="Ouyang S."/>
            <person name="Liu J."/>
            <person name="Jones K.M."/>
            <person name="Gansberger K."/>
            <person name="Moffat K."/>
            <person name="Hill J."/>
            <person name="Bera J."/>
            <person name="Fadrosh D."/>
            <person name="Jin S."/>
            <person name="Johri S."/>
            <person name="Kim M."/>
            <person name="Overton L."/>
            <person name="Reardon M."/>
            <person name="Tsitrin T."/>
            <person name="Vuong H."/>
            <person name="Weaver B."/>
            <person name="Ciecko A."/>
            <person name="Tallon L."/>
            <person name="Jackson J."/>
            <person name="Pai G."/>
            <person name="Aken S.V."/>
            <person name="Utterback T."/>
            <person name="Reidmuller S."/>
            <person name="Feldblyum T."/>
            <person name="Hsiao J."/>
            <person name="Zismann V."/>
            <person name="Iobst S."/>
            <person name="de Vazeille A.R."/>
            <person name="Buell C.R."/>
            <person name="Ying K."/>
            <person name="Li Y."/>
            <person name="Lu T."/>
            <person name="Huang Y."/>
            <person name="Zhao Q."/>
            <person name="Feng Q."/>
            <person name="Zhang L."/>
            <person name="Zhu J."/>
            <person name="Weng Q."/>
            <person name="Mu J."/>
            <person name="Lu Y."/>
            <person name="Fan D."/>
            <person name="Liu Y."/>
            <person name="Guan J."/>
            <person name="Zhang Y."/>
            <person name="Yu S."/>
            <person name="Liu X."/>
            <person name="Zhang Y."/>
            <person name="Hong G."/>
            <person name="Han B."/>
            <person name="Choisne N."/>
            <person name="Demange N."/>
            <person name="Orjeda G."/>
            <person name="Samain S."/>
            <person name="Cattolico L."/>
            <person name="Pelletier E."/>
            <person name="Couloux A."/>
            <person name="Segurens B."/>
            <person name="Wincker P."/>
            <person name="D'Hont A."/>
            <person name="Scarpelli C."/>
            <person name="Weissenbach J."/>
            <person name="Salanoubat M."/>
            <person name="Quetier F."/>
            <person name="Yu Y."/>
            <person name="Kim H.R."/>
            <person name="Rambo T."/>
            <person name="Currie J."/>
            <person name="Collura K."/>
            <person name="Luo M."/>
            <person name="Yang T."/>
            <person name="Ammiraju J.S.S."/>
            <person name="Engler F."/>
            <person name="Soderlund C."/>
            <person name="Wing R.A."/>
            <person name="Palmer L.E."/>
            <person name="de la Bastide M."/>
            <person name="Spiegel L."/>
            <person name="Nascimento L."/>
            <person name="Zutavern T."/>
            <person name="O'Shaughnessy A."/>
            <person name="Dike S."/>
            <person name="Dedhia N."/>
            <person name="Preston R."/>
            <person name="Balija V."/>
            <person name="McCombie W.R."/>
            <person name="Chow T."/>
            <person name="Chen H."/>
            <person name="Chung M."/>
            <person name="Chen C."/>
            <person name="Shaw J."/>
            <person name="Wu H."/>
            <person name="Hsiao K."/>
            <person name="Chao Y."/>
            <person name="Chu M."/>
            <person name="Cheng C."/>
            <person name="Hour A."/>
            <person name="Lee P."/>
            <person name="Lin S."/>
            <person name="Lin Y."/>
            <person name="Liou J."/>
            <person name="Liu S."/>
            <person name="Hsing Y."/>
            <person name="Raghuvanshi S."/>
            <person name="Mohanty A."/>
            <person name="Bharti A.K."/>
            <person name="Gaur A."/>
            <person name="Gupta V."/>
            <person name="Kumar D."/>
            <person name="Ravi V."/>
            <person name="Vij S."/>
            <person name="Kapur A."/>
            <person name="Khurana P."/>
            <person name="Khurana P."/>
            <person name="Khurana J.P."/>
            <person name="Tyagi A.K."/>
            <person name="Gaikwad K."/>
            <person name="Singh A."/>
            <person name="Dalal V."/>
            <person name="Srivastava S."/>
            <person name="Dixit A."/>
            <person name="Pal A.K."/>
            <person name="Ghazi I.A."/>
            <person name="Yadav M."/>
            <person name="Pandit A."/>
            <person name="Bhargava A."/>
            <person name="Sureshbabu K."/>
            <person name="Batra K."/>
            <person name="Sharma T.R."/>
            <person name="Mohapatra T."/>
            <person name="Singh N.K."/>
            <person name="Messing J."/>
            <person name="Nelson A.B."/>
            <person name="Fuks G."/>
            <person name="Kavchok S."/>
            <person name="Keizer G."/>
            <person name="Linton E."/>
            <person name="Llaca V."/>
            <person name="Song R."/>
            <person name="Tanyolac B."/>
            <person name="Young S."/>
            <person name="Ho-Il K."/>
            <person name="Hahn J.H."/>
            <person name="Sangsakoo G."/>
            <person name="Vanavichit A."/>
            <person name="de Mattos Luiz.A.T."/>
            <person name="Zimmer P.D."/>
            <person name="Malone G."/>
            <person name="Dellagostin O."/>
            <person name="de Oliveira A.C."/>
            <person name="Bevan M."/>
            <person name="Bancroft I."/>
            <person name="Minx P."/>
            <person name="Cordum H."/>
            <person name="Wilson R."/>
            <person name="Cheng Z."/>
            <person name="Jin W."/>
            <person name="Jiang J."/>
            <person name="Leong S.A."/>
            <person name="Iwama H."/>
            <person name="Gojobori T."/>
            <person name="Itoh T."/>
            <person name="Niimura Y."/>
            <person name="Fujii Y."/>
            <person name="Habara T."/>
            <person name="Sakai H."/>
            <person name="Sato Y."/>
            <person name="Wilson G."/>
            <person name="Kumar K."/>
            <person name="McCouch S."/>
            <person name="Juretic N."/>
            <person name="Hoen D."/>
            <person name="Wright S."/>
            <person name="Bruskiewich R."/>
            <person name="Bureau T."/>
            <person name="Miyao A."/>
            <person name="Hirochika H."/>
            <person name="Nishikawa T."/>
            <person name="Kadowaki K."/>
            <person name="Sugiura M."/>
            <person name="Burr B."/>
            <person name="Sasaki T."/>
        </authorList>
    </citation>
    <scope>NUCLEOTIDE SEQUENCE [LARGE SCALE GENOMIC DNA]</scope>
    <source>
        <strain evidence="3">cv. Nipponbare</strain>
    </source>
</reference>
<evidence type="ECO:0000313" key="2">
    <source>
        <dbReference type="EMBL" id="BAT13060.1"/>
    </source>
</evidence>
<feature type="region of interest" description="Disordered" evidence="1">
    <location>
        <begin position="123"/>
        <end position="165"/>
    </location>
</feature>
<dbReference type="InParanoid" id="A0A0P0Y062"/>
<dbReference type="PaxDb" id="39947-A0A0P0Y062"/>
<gene>
    <name evidence="2" type="ordered locus">Os11g0198250</name>
    <name evidence="2" type="ORF">OSNPB_110198250</name>
</gene>
<name>A0A0P0Y062_ORYSJ</name>
<sequence length="165" mass="16971">MDFTTMATLSCSATPGRLGNRSVITERDSRHGWSSGTGTAAARPRVQWPSSTSAARGTMGEVRAWSTNIDTTAMVILATSMTTTMPPASSSPAPPPPLELDMIFLPSRSASLTAALTSDSLWRMAPASSPPGSSSSHQPPAPPPFSAAAPAPAQPTCAAKSTTMQ</sequence>
<feature type="compositionally biased region" description="Low complexity" evidence="1">
    <location>
        <begin position="123"/>
        <end position="138"/>
    </location>
</feature>
<evidence type="ECO:0000256" key="1">
    <source>
        <dbReference type="SAM" id="MobiDB-lite"/>
    </source>
</evidence>